<gene>
    <name evidence="1" type="ORF">L596_010362</name>
</gene>
<name>A0A4U5PI38_STECR</name>
<evidence type="ECO:0000313" key="2">
    <source>
        <dbReference type="Proteomes" id="UP000298663"/>
    </source>
</evidence>
<organism evidence="1 2">
    <name type="scientific">Steinernema carpocapsae</name>
    <name type="common">Entomopathogenic nematode</name>
    <dbReference type="NCBI Taxonomy" id="34508"/>
    <lineage>
        <taxon>Eukaryota</taxon>
        <taxon>Metazoa</taxon>
        <taxon>Ecdysozoa</taxon>
        <taxon>Nematoda</taxon>
        <taxon>Chromadorea</taxon>
        <taxon>Rhabditida</taxon>
        <taxon>Tylenchina</taxon>
        <taxon>Panagrolaimomorpha</taxon>
        <taxon>Strongyloidoidea</taxon>
        <taxon>Steinernematidae</taxon>
        <taxon>Steinernema</taxon>
    </lineage>
</organism>
<proteinExistence type="predicted"/>
<accession>A0A4U5PI38</accession>
<comment type="caution">
    <text evidence="1">The sequence shown here is derived from an EMBL/GenBank/DDBJ whole genome shotgun (WGS) entry which is preliminary data.</text>
</comment>
<protein>
    <submittedName>
        <fullName evidence="1">Uncharacterized protein</fullName>
    </submittedName>
</protein>
<dbReference type="EMBL" id="AZBU02000002">
    <property type="protein sequence ID" value="TKR96327.1"/>
    <property type="molecule type" value="Genomic_DNA"/>
</dbReference>
<sequence length="91" mass="10441">MLCNWKPSLDDYRVPNISVPAFQSGLKSLLSCAHASCGLAPHFKFLLRTNEQCCIVKELLREIFSLILKSTIKDVIDFQKLPMYARRDIKL</sequence>
<evidence type="ECO:0000313" key="1">
    <source>
        <dbReference type="EMBL" id="TKR96327.1"/>
    </source>
</evidence>
<reference evidence="1 2" key="1">
    <citation type="journal article" date="2015" name="Genome Biol.">
        <title>Comparative genomics of Steinernema reveals deeply conserved gene regulatory networks.</title>
        <authorList>
            <person name="Dillman A.R."/>
            <person name="Macchietto M."/>
            <person name="Porter C.F."/>
            <person name="Rogers A."/>
            <person name="Williams B."/>
            <person name="Antoshechkin I."/>
            <person name="Lee M.M."/>
            <person name="Goodwin Z."/>
            <person name="Lu X."/>
            <person name="Lewis E.E."/>
            <person name="Goodrich-Blair H."/>
            <person name="Stock S.P."/>
            <person name="Adams B.J."/>
            <person name="Sternberg P.W."/>
            <person name="Mortazavi A."/>
        </authorList>
    </citation>
    <scope>NUCLEOTIDE SEQUENCE [LARGE SCALE GENOMIC DNA]</scope>
    <source>
        <strain evidence="1 2">ALL</strain>
    </source>
</reference>
<reference evidence="1 2" key="2">
    <citation type="journal article" date="2019" name="G3 (Bethesda)">
        <title>Hybrid Assembly of the Genome of the Entomopathogenic Nematode Steinernema carpocapsae Identifies the X-Chromosome.</title>
        <authorList>
            <person name="Serra L."/>
            <person name="Macchietto M."/>
            <person name="Macias-Munoz A."/>
            <person name="McGill C.J."/>
            <person name="Rodriguez I.M."/>
            <person name="Rodriguez B."/>
            <person name="Murad R."/>
            <person name="Mortazavi A."/>
        </authorList>
    </citation>
    <scope>NUCLEOTIDE SEQUENCE [LARGE SCALE GENOMIC DNA]</scope>
    <source>
        <strain evidence="1 2">ALL</strain>
    </source>
</reference>
<dbReference type="Proteomes" id="UP000298663">
    <property type="component" value="Unassembled WGS sequence"/>
</dbReference>
<keyword evidence="2" id="KW-1185">Reference proteome</keyword>
<dbReference type="AlphaFoldDB" id="A0A4U5PI38"/>